<protein>
    <recommendedName>
        <fullName evidence="3">Enoyl reductase (ER) domain-containing protein</fullName>
    </recommendedName>
</protein>
<dbReference type="PANTHER" id="PTHR45348">
    <property type="entry name" value="HYPOTHETICAL OXIDOREDUCTASE (EUROFUNG)"/>
    <property type="match status" value="1"/>
</dbReference>
<feature type="domain" description="Enoyl reductase (ER)" evidence="3">
    <location>
        <begin position="17"/>
        <end position="339"/>
    </location>
</feature>
<dbReference type="SUPFAM" id="SSF51735">
    <property type="entry name" value="NAD(P)-binding Rossmann-fold domains"/>
    <property type="match status" value="1"/>
</dbReference>
<dbReference type="OrthoDB" id="48317at2759"/>
<dbReference type="InterPro" id="IPR020843">
    <property type="entry name" value="ER"/>
</dbReference>
<comment type="similarity">
    <text evidence="1">Belongs to the zinc-containing alcohol dehydrogenase family.</text>
</comment>
<organism evidence="4 5">
    <name type="scientific">Aspergillus calidoustus</name>
    <dbReference type="NCBI Taxonomy" id="454130"/>
    <lineage>
        <taxon>Eukaryota</taxon>
        <taxon>Fungi</taxon>
        <taxon>Dikarya</taxon>
        <taxon>Ascomycota</taxon>
        <taxon>Pezizomycotina</taxon>
        <taxon>Eurotiomycetes</taxon>
        <taxon>Eurotiomycetidae</taxon>
        <taxon>Eurotiales</taxon>
        <taxon>Aspergillaceae</taxon>
        <taxon>Aspergillus</taxon>
        <taxon>Aspergillus subgen. Nidulantes</taxon>
    </lineage>
</organism>
<dbReference type="Proteomes" id="UP000054771">
    <property type="component" value="Unassembled WGS sequence"/>
</dbReference>
<dbReference type="GO" id="GO:0016651">
    <property type="term" value="F:oxidoreductase activity, acting on NAD(P)H"/>
    <property type="evidence" value="ECO:0007669"/>
    <property type="project" value="InterPro"/>
</dbReference>
<evidence type="ECO:0000259" key="3">
    <source>
        <dbReference type="SMART" id="SM00829"/>
    </source>
</evidence>
<dbReference type="Gene3D" id="3.40.50.720">
    <property type="entry name" value="NAD(P)-binding Rossmann-like Domain"/>
    <property type="match status" value="1"/>
</dbReference>
<dbReference type="InterPro" id="IPR013154">
    <property type="entry name" value="ADH-like_N"/>
</dbReference>
<dbReference type="InterPro" id="IPR047122">
    <property type="entry name" value="Trans-enoyl_RdTase-like"/>
</dbReference>
<dbReference type="CDD" id="cd08249">
    <property type="entry name" value="enoyl_reductase_like"/>
    <property type="match status" value="1"/>
</dbReference>
<evidence type="ECO:0000256" key="2">
    <source>
        <dbReference type="ARBA" id="ARBA00023002"/>
    </source>
</evidence>
<dbReference type="Gene3D" id="3.90.180.10">
    <property type="entry name" value="Medium-chain alcohol dehydrogenases, catalytic domain"/>
    <property type="match status" value="1"/>
</dbReference>
<dbReference type="SUPFAM" id="SSF50129">
    <property type="entry name" value="GroES-like"/>
    <property type="match status" value="1"/>
</dbReference>
<dbReference type="SMART" id="SM00829">
    <property type="entry name" value="PKS_ER"/>
    <property type="match status" value="1"/>
</dbReference>
<dbReference type="AlphaFoldDB" id="A0A0U5FVU9"/>
<dbReference type="Pfam" id="PF08240">
    <property type="entry name" value="ADH_N"/>
    <property type="match status" value="1"/>
</dbReference>
<dbReference type="InterPro" id="IPR013149">
    <property type="entry name" value="ADH-like_C"/>
</dbReference>
<keyword evidence="2" id="KW-0560">Oxidoreductase</keyword>
<proteinExistence type="inferred from homology"/>
<dbReference type="InterPro" id="IPR036291">
    <property type="entry name" value="NAD(P)-bd_dom_sf"/>
</dbReference>
<reference evidence="5" key="1">
    <citation type="journal article" date="2016" name="Genome Announc.">
        <title>Draft genome sequences of fungus Aspergillus calidoustus.</title>
        <authorList>
            <person name="Horn F."/>
            <person name="Linde J."/>
            <person name="Mattern D.J."/>
            <person name="Walther G."/>
            <person name="Guthke R."/>
            <person name="Scherlach K."/>
            <person name="Martin K."/>
            <person name="Brakhage A.A."/>
            <person name="Petzke L."/>
            <person name="Valiante V."/>
        </authorList>
    </citation>
    <scope>NUCLEOTIDE SEQUENCE [LARGE SCALE GENOMIC DNA]</scope>
    <source>
        <strain evidence="5">SF006504</strain>
    </source>
</reference>
<evidence type="ECO:0000256" key="1">
    <source>
        <dbReference type="ARBA" id="ARBA00008072"/>
    </source>
</evidence>
<gene>
    <name evidence="4" type="ORF">ASPCAL04906</name>
</gene>
<dbReference type="Pfam" id="PF00107">
    <property type="entry name" value="ADH_zinc_N"/>
    <property type="match status" value="1"/>
</dbReference>
<keyword evidence="5" id="KW-1185">Reference proteome</keyword>
<dbReference type="OMA" id="WTPGENE"/>
<accession>A0A0U5FVU9</accession>
<evidence type="ECO:0000313" key="4">
    <source>
        <dbReference type="EMBL" id="CEL03762.1"/>
    </source>
</evidence>
<sequence>MANTTTNTAAWLPTPKAHPFTIDSAPLWTPSANEILLHNHALAINPVDPSLQQNPWFPLNYPTMLGQDVAGEVAAVGPGVTRFKVGDRVVGHAVGMTSGRKEENAFQKYTILNTNMASHIPEHVSYERAVVLPLGLSTAACGLFQEDFLNLRFPTEPRAQVQGEALLVWGGASSVGSNAVQLAVAAGYEVYATASPKNFEYVKRLGATEVFDYNSPAVVDDIVTALAGKTLAGAIDCIGPPATTPTVDAVLRAEGVKFVSTVKPRYTAPEGVTVKSIFGTSLKDNEVGKAIYEDFLPKALEAGSFVPAPEPLVAGRGLESLQGAVDLMGKGVSARKIVVLL</sequence>
<dbReference type="PANTHER" id="PTHR45348:SF2">
    <property type="entry name" value="ZINC-TYPE ALCOHOL DEHYDROGENASE-LIKE PROTEIN C2E1P3.01"/>
    <property type="match status" value="1"/>
</dbReference>
<name>A0A0U5FVU9_ASPCI</name>
<dbReference type="STRING" id="454130.A0A0U5FVU9"/>
<dbReference type="EMBL" id="CDMC01000004">
    <property type="protein sequence ID" value="CEL03762.1"/>
    <property type="molecule type" value="Genomic_DNA"/>
</dbReference>
<dbReference type="InterPro" id="IPR011032">
    <property type="entry name" value="GroES-like_sf"/>
</dbReference>
<evidence type="ECO:0000313" key="5">
    <source>
        <dbReference type="Proteomes" id="UP000054771"/>
    </source>
</evidence>